<sequence length="62" mass="7241">MTGKYYKKCGICGESIHLGHWCTDCVGKADPWDELMNKLLMFRKLSKMWKLISKAFDDARKI</sequence>
<gene>
    <name evidence="1" type="ORF">LCGC14_2457380</name>
</gene>
<evidence type="ECO:0000313" key="1">
    <source>
        <dbReference type="EMBL" id="KKL20243.1"/>
    </source>
</evidence>
<dbReference type="AlphaFoldDB" id="A0A0F9E871"/>
<dbReference type="EMBL" id="LAZR01038174">
    <property type="protein sequence ID" value="KKL20243.1"/>
    <property type="molecule type" value="Genomic_DNA"/>
</dbReference>
<proteinExistence type="predicted"/>
<reference evidence="1" key="1">
    <citation type="journal article" date="2015" name="Nature">
        <title>Complex archaea that bridge the gap between prokaryotes and eukaryotes.</title>
        <authorList>
            <person name="Spang A."/>
            <person name="Saw J.H."/>
            <person name="Jorgensen S.L."/>
            <person name="Zaremba-Niedzwiedzka K."/>
            <person name="Martijn J."/>
            <person name="Lind A.E."/>
            <person name="van Eijk R."/>
            <person name="Schleper C."/>
            <person name="Guy L."/>
            <person name="Ettema T.J."/>
        </authorList>
    </citation>
    <scope>NUCLEOTIDE SEQUENCE</scope>
</reference>
<name>A0A0F9E871_9ZZZZ</name>
<organism evidence="1">
    <name type="scientific">marine sediment metagenome</name>
    <dbReference type="NCBI Taxonomy" id="412755"/>
    <lineage>
        <taxon>unclassified sequences</taxon>
        <taxon>metagenomes</taxon>
        <taxon>ecological metagenomes</taxon>
    </lineage>
</organism>
<comment type="caution">
    <text evidence="1">The sequence shown here is derived from an EMBL/GenBank/DDBJ whole genome shotgun (WGS) entry which is preliminary data.</text>
</comment>
<accession>A0A0F9E871</accession>
<protein>
    <submittedName>
        <fullName evidence="1">Uncharacterized protein</fullName>
    </submittedName>
</protein>